<proteinExistence type="predicted"/>
<sequence>MSYLVAVTTSEIASDTNWVYLHPADSRMQLSPTPELIPALDDARRAADLADDFYAGGNFSYLITVTGPAGIHHTRYRGTAVPGMAESLAAEHAEAAASYHL</sequence>
<reference evidence="1" key="1">
    <citation type="submission" date="2021-04" db="EMBL/GenBank/DDBJ databases">
        <authorList>
            <person name="Edwards E.G."/>
            <person name="Siddiqui F.A."/>
            <person name="Anastasi R.E."/>
            <person name="Conroy D.J."/>
            <person name="Gerton T.J."/>
            <person name="Laizure I.E."/>
            <person name="Reynolds J.D."/>
            <person name="Ulker M."/>
            <person name="Ouellette S.K."/>
            <person name="Duggan K.O."/>
            <person name="Johnson K.C."/>
            <person name="MacLea K.S."/>
            <person name="Garlena R.A."/>
            <person name="Russell D.A."/>
            <person name="Jacobs-Sera D."/>
            <person name="Hatfull G.F."/>
        </authorList>
    </citation>
    <scope>NUCLEOTIDE SEQUENCE</scope>
</reference>
<dbReference type="KEGG" id="vg:77932357"/>
<organism evidence="1 2">
    <name type="scientific">Arthrobacter phage SilentRX</name>
    <dbReference type="NCBI Taxonomy" id="2836091"/>
    <lineage>
        <taxon>Viruses</taxon>
        <taxon>Duplodnaviria</taxon>
        <taxon>Heunggongvirae</taxon>
        <taxon>Uroviricota</taxon>
        <taxon>Caudoviricetes</taxon>
        <taxon>Silentrexvirus</taxon>
        <taxon>Silentrexvirus silentrx</taxon>
    </lineage>
</organism>
<dbReference type="RefSeq" id="YP_010656480.1">
    <property type="nucleotide sequence ID" value="NC_070838.1"/>
</dbReference>
<evidence type="ECO:0000313" key="1">
    <source>
        <dbReference type="EMBL" id="QWY82839.1"/>
    </source>
</evidence>
<dbReference type="GeneID" id="77932357"/>
<dbReference type="Proteomes" id="UP000693725">
    <property type="component" value="Segment"/>
</dbReference>
<keyword evidence="2" id="KW-1185">Reference proteome</keyword>
<dbReference type="EMBL" id="MW862992">
    <property type="protein sequence ID" value="QWY82839.1"/>
    <property type="molecule type" value="Genomic_DNA"/>
</dbReference>
<accession>A0A8F3IPQ8</accession>
<evidence type="ECO:0000313" key="2">
    <source>
        <dbReference type="Proteomes" id="UP000693725"/>
    </source>
</evidence>
<protein>
    <submittedName>
        <fullName evidence="1">Uncharacterized protein</fullName>
    </submittedName>
</protein>
<name>A0A8F3IPQ8_9CAUD</name>
<gene>
    <name evidence="1" type="primary">99</name>
    <name evidence="1" type="ORF">SEA_SILENTRX_99</name>
</gene>